<dbReference type="Proteomes" id="UP000588491">
    <property type="component" value="Unassembled WGS sequence"/>
</dbReference>
<organism evidence="2 3">
    <name type="scientific">Niallia alba</name>
    <dbReference type="NCBI Taxonomy" id="2729105"/>
    <lineage>
        <taxon>Bacteria</taxon>
        <taxon>Bacillati</taxon>
        <taxon>Bacillota</taxon>
        <taxon>Bacilli</taxon>
        <taxon>Bacillales</taxon>
        <taxon>Bacillaceae</taxon>
        <taxon>Niallia</taxon>
    </lineage>
</organism>
<evidence type="ECO:0000313" key="2">
    <source>
        <dbReference type="EMBL" id="NMO76558.1"/>
    </source>
</evidence>
<dbReference type="PANTHER" id="PTHR39209">
    <property type="match status" value="1"/>
</dbReference>
<sequence length="221" mass="25037">MDISLSAQIKQLIPNFKIGFIHYQGMEVMDTPQMIKGRMRLFQESIFFDLEDNNVTDIPSVKEWREIFKKTGKDPNRYRHSAESLLRRIKKQNYLEPINSSIDINNFFSLQYGVPIGIYDCANLQGNINIRIGKEGEQYAGLNGRMNSIENLIVSADELGPFGSPFVDSDRAPVQPSTKNAIQIVYLPPSIESEKANQMVESLLNMFVQVHGGEASFSIVE</sequence>
<dbReference type="SMART" id="SM00873">
    <property type="entry name" value="B3_4"/>
    <property type="match status" value="1"/>
</dbReference>
<comment type="caution">
    <text evidence="2">The sequence shown here is derived from an EMBL/GenBank/DDBJ whole genome shotgun (WGS) entry which is preliminary data.</text>
</comment>
<dbReference type="InterPro" id="IPR020825">
    <property type="entry name" value="Phe-tRNA_synthase-like_B3/B4"/>
</dbReference>
<dbReference type="Gene3D" id="3.50.40.10">
    <property type="entry name" value="Phenylalanyl-trna Synthetase, Chain B, domain 3"/>
    <property type="match status" value="1"/>
</dbReference>
<name>A0A7Y0K6R5_9BACI</name>
<dbReference type="PANTHER" id="PTHR39209:SF2">
    <property type="entry name" value="CYTOPLASMIC PROTEIN"/>
    <property type="match status" value="1"/>
</dbReference>
<dbReference type="RefSeq" id="WP_016204258.1">
    <property type="nucleotide sequence ID" value="NZ_JABBPK010000001.1"/>
</dbReference>
<feature type="domain" description="B3/B4 tRNA-binding" evidence="1">
    <location>
        <begin position="62"/>
        <end position="212"/>
    </location>
</feature>
<dbReference type="AlphaFoldDB" id="A0A7Y0K6R5"/>
<dbReference type="EMBL" id="JABBPK010000001">
    <property type="protein sequence ID" value="NMO76558.1"/>
    <property type="molecule type" value="Genomic_DNA"/>
</dbReference>
<dbReference type="Pfam" id="PF03483">
    <property type="entry name" value="B3_4"/>
    <property type="match status" value="1"/>
</dbReference>
<evidence type="ECO:0000313" key="3">
    <source>
        <dbReference type="Proteomes" id="UP000588491"/>
    </source>
</evidence>
<evidence type="ECO:0000259" key="1">
    <source>
        <dbReference type="SMART" id="SM00873"/>
    </source>
</evidence>
<accession>A0A7Y0K6R5</accession>
<reference evidence="2 3" key="1">
    <citation type="submission" date="2020-04" db="EMBL/GenBank/DDBJ databases">
        <title>Bacillus sp. UniB3 isolated from commercial digestive syrup.</title>
        <authorList>
            <person name="Thorat V."/>
            <person name="Kirdat K."/>
            <person name="Tiwarekar B."/>
            <person name="Yadav A."/>
        </authorList>
    </citation>
    <scope>NUCLEOTIDE SEQUENCE [LARGE SCALE GENOMIC DNA]</scope>
    <source>
        <strain evidence="2 3">UniB3</strain>
    </source>
</reference>
<dbReference type="SUPFAM" id="SSF56037">
    <property type="entry name" value="PheT/TilS domain"/>
    <property type="match status" value="1"/>
</dbReference>
<gene>
    <name evidence="2" type="ORF">HHU08_06075</name>
</gene>
<dbReference type="GO" id="GO:0004826">
    <property type="term" value="F:phenylalanine-tRNA ligase activity"/>
    <property type="evidence" value="ECO:0007669"/>
    <property type="project" value="InterPro"/>
</dbReference>
<keyword evidence="3" id="KW-1185">Reference proteome</keyword>
<proteinExistence type="predicted"/>
<protein>
    <recommendedName>
        <fullName evidence="1">B3/B4 tRNA-binding domain-containing protein</fullName>
    </recommendedName>
</protein>
<dbReference type="GO" id="GO:0003723">
    <property type="term" value="F:RNA binding"/>
    <property type="evidence" value="ECO:0007669"/>
    <property type="project" value="InterPro"/>
</dbReference>
<dbReference type="InterPro" id="IPR005146">
    <property type="entry name" value="B3/B4_tRNA-bd"/>
</dbReference>